<gene>
    <name evidence="1" type="primary">jg18091</name>
    <name evidence="1" type="ORF">PAEG_LOCUS20236</name>
</gene>
<reference evidence="1" key="1">
    <citation type="submission" date="2022-03" db="EMBL/GenBank/DDBJ databases">
        <authorList>
            <person name="Lindestad O."/>
        </authorList>
    </citation>
    <scope>NUCLEOTIDE SEQUENCE</scope>
</reference>
<name>A0A8S4RZ30_9NEOP</name>
<keyword evidence="2" id="KW-1185">Reference proteome</keyword>
<accession>A0A8S4RZ30</accession>
<dbReference type="EMBL" id="CAKXAJ010025815">
    <property type="protein sequence ID" value="CAH2244265.1"/>
    <property type="molecule type" value="Genomic_DNA"/>
</dbReference>
<evidence type="ECO:0000313" key="1">
    <source>
        <dbReference type="EMBL" id="CAH2244265.1"/>
    </source>
</evidence>
<proteinExistence type="predicted"/>
<dbReference type="AlphaFoldDB" id="A0A8S4RZ30"/>
<evidence type="ECO:0000313" key="2">
    <source>
        <dbReference type="Proteomes" id="UP000838756"/>
    </source>
</evidence>
<dbReference type="Proteomes" id="UP000838756">
    <property type="component" value="Unassembled WGS sequence"/>
</dbReference>
<comment type="caution">
    <text evidence="1">The sequence shown here is derived from an EMBL/GenBank/DDBJ whole genome shotgun (WGS) entry which is preliminary data.</text>
</comment>
<protein>
    <submittedName>
        <fullName evidence="1">Jg18091 protein</fullName>
    </submittedName>
</protein>
<organism evidence="1 2">
    <name type="scientific">Pararge aegeria aegeria</name>
    <dbReference type="NCBI Taxonomy" id="348720"/>
    <lineage>
        <taxon>Eukaryota</taxon>
        <taxon>Metazoa</taxon>
        <taxon>Ecdysozoa</taxon>
        <taxon>Arthropoda</taxon>
        <taxon>Hexapoda</taxon>
        <taxon>Insecta</taxon>
        <taxon>Pterygota</taxon>
        <taxon>Neoptera</taxon>
        <taxon>Endopterygota</taxon>
        <taxon>Lepidoptera</taxon>
        <taxon>Glossata</taxon>
        <taxon>Ditrysia</taxon>
        <taxon>Papilionoidea</taxon>
        <taxon>Nymphalidae</taxon>
        <taxon>Satyrinae</taxon>
        <taxon>Satyrini</taxon>
        <taxon>Parargina</taxon>
        <taxon>Pararge</taxon>
    </lineage>
</organism>
<dbReference type="OrthoDB" id="8197295at2759"/>
<sequence length="252" mass="28026">MKRLQCGEKKVHFNHTNLLEAELVCNVDDFSIAAVRMNAFHAVYNAGRGSGGRGAMIGHMGRPRAHDAPAVDRRSGYRCNYRHTMTHRVIDTRDGLDGHVPCLVLPCTVDKAVCTEDAGAARLEAVLVAMVERKARALHAEQARRRARTHPLLLLLRSHVSDGQSGDSLKVSLLKPETENGSEIDPAVSEPIRNIPTQFLFYINIDKLLRDYYVNYKPEVVKLGPAPDLFPFVLELPSNRTIEMVSAYTCAL</sequence>